<feature type="region of interest" description="Disordered" evidence="1">
    <location>
        <begin position="341"/>
        <end position="385"/>
    </location>
</feature>
<sequence length="422" mass="45772">MMHQIAEKLPKERTGMYACCNPVPPLLRKYVSDFHQVVLNARNGKHIEQEIDVDIGIVESVDPASSTLNVVPSYVTVSRCAPHDIVRSTPEQIPTSNNFCADSLRRNCLTRPSVFGRRLPQSPRPFFEAVMDPSRIMLQKILDAVKPIQVSEPMPLVEQDLSFMSTAPTPNASASEIKDDPLFAPPPAEYPSISGGKAFSPIKLTAAEAIEVEDLGAKFRPGGASLGRSAQSRALANLKKRREQRNNSPQQPEGFDQNRLAGSQEDDAVSSETDVVILRDEKLKRLPKGTKPQVRQGRSGGMATNLTGDCSSQPDQLPQSRPQALARLEIPITPEMQAAMHQTVGCSGHRKRRSRGGRGGGATGASGNTLRGSLPSTSSSFSRSGCANFAPQPQVRASDGLGFAIFESFKQFKKASTRFALL</sequence>
<feature type="compositionally biased region" description="Low complexity" evidence="1">
    <location>
        <begin position="365"/>
        <end position="385"/>
    </location>
</feature>
<dbReference type="AlphaFoldDB" id="A0A0R3VYR9"/>
<feature type="region of interest" description="Disordered" evidence="1">
    <location>
        <begin position="239"/>
        <end position="321"/>
    </location>
</feature>
<dbReference type="Proteomes" id="UP000282613">
    <property type="component" value="Unassembled WGS sequence"/>
</dbReference>
<dbReference type="EMBL" id="UYRS01002053">
    <property type="protein sequence ID" value="VDK25528.1"/>
    <property type="molecule type" value="Genomic_DNA"/>
</dbReference>
<accession>A0A0R3VYR9</accession>
<reference evidence="4" key="1">
    <citation type="submission" date="2017-02" db="UniProtKB">
        <authorList>
            <consortium name="WormBaseParasite"/>
        </authorList>
    </citation>
    <scope>IDENTIFICATION</scope>
</reference>
<dbReference type="InterPro" id="IPR044876">
    <property type="entry name" value="HRDC_dom_sf"/>
</dbReference>
<dbReference type="Gene3D" id="1.10.150.80">
    <property type="entry name" value="HRDC domain"/>
    <property type="match status" value="1"/>
</dbReference>
<dbReference type="OrthoDB" id="7437877at2759"/>
<feature type="compositionally biased region" description="Polar residues" evidence="1">
    <location>
        <begin position="302"/>
        <end position="321"/>
    </location>
</feature>
<reference evidence="2 3" key="2">
    <citation type="submission" date="2018-11" db="EMBL/GenBank/DDBJ databases">
        <authorList>
            <consortium name="Pathogen Informatics"/>
        </authorList>
    </citation>
    <scope>NUCLEOTIDE SEQUENCE [LARGE SCALE GENOMIC DNA]</scope>
</reference>
<name>A0A0R3VYR9_TAEAS</name>
<evidence type="ECO:0000313" key="2">
    <source>
        <dbReference type="EMBL" id="VDK25528.1"/>
    </source>
</evidence>
<keyword evidence="3" id="KW-1185">Reference proteome</keyword>
<organism evidence="4">
    <name type="scientific">Taenia asiatica</name>
    <name type="common">Asian tapeworm</name>
    <dbReference type="NCBI Taxonomy" id="60517"/>
    <lineage>
        <taxon>Eukaryota</taxon>
        <taxon>Metazoa</taxon>
        <taxon>Spiralia</taxon>
        <taxon>Lophotrochozoa</taxon>
        <taxon>Platyhelminthes</taxon>
        <taxon>Cestoda</taxon>
        <taxon>Eucestoda</taxon>
        <taxon>Cyclophyllidea</taxon>
        <taxon>Taeniidae</taxon>
        <taxon>Taenia</taxon>
    </lineage>
</organism>
<protein>
    <submittedName>
        <fullName evidence="2 4">Uncharacterized protein</fullName>
    </submittedName>
</protein>
<evidence type="ECO:0000313" key="3">
    <source>
        <dbReference type="Proteomes" id="UP000282613"/>
    </source>
</evidence>
<gene>
    <name evidence="2" type="ORF">TASK_LOCUS2564</name>
</gene>
<evidence type="ECO:0000313" key="4">
    <source>
        <dbReference type="WBParaSite" id="TASK_0000256301-mRNA-1"/>
    </source>
</evidence>
<dbReference type="STRING" id="60517.A0A0R3VYR9"/>
<dbReference type="WBParaSite" id="TASK_0000256301-mRNA-1">
    <property type="protein sequence ID" value="TASK_0000256301-mRNA-1"/>
    <property type="gene ID" value="TASK_0000256301"/>
</dbReference>
<evidence type="ECO:0000256" key="1">
    <source>
        <dbReference type="SAM" id="MobiDB-lite"/>
    </source>
</evidence>
<proteinExistence type="predicted"/>